<feature type="compositionally biased region" description="Basic residues" evidence="1">
    <location>
        <begin position="63"/>
        <end position="73"/>
    </location>
</feature>
<sequence length="82" mass="9240">MKKYNLKPGKHQFAPGSTAVHVNDNLTDEEAKWYLKQYPHIVSLFVISTEGGKSESQGDIKSSRPKVKRKRISKPTANSLNQ</sequence>
<evidence type="ECO:0000313" key="2">
    <source>
        <dbReference type="EMBL" id="MBD1394612.1"/>
    </source>
</evidence>
<dbReference type="AlphaFoldDB" id="A0A926NU23"/>
<organism evidence="2 3">
    <name type="scientific">Mucilaginibacter glaciei</name>
    <dbReference type="NCBI Taxonomy" id="2772109"/>
    <lineage>
        <taxon>Bacteria</taxon>
        <taxon>Pseudomonadati</taxon>
        <taxon>Bacteroidota</taxon>
        <taxon>Sphingobacteriia</taxon>
        <taxon>Sphingobacteriales</taxon>
        <taxon>Sphingobacteriaceae</taxon>
        <taxon>Mucilaginibacter</taxon>
    </lineage>
</organism>
<proteinExistence type="predicted"/>
<dbReference type="EMBL" id="JACWMX010000006">
    <property type="protein sequence ID" value="MBD1394612.1"/>
    <property type="molecule type" value="Genomic_DNA"/>
</dbReference>
<keyword evidence="3" id="KW-1185">Reference proteome</keyword>
<reference evidence="2" key="1">
    <citation type="submission" date="2020-09" db="EMBL/GenBank/DDBJ databases">
        <title>Novel species of Mucilaginibacter isolated from a glacier on the Tibetan Plateau.</title>
        <authorList>
            <person name="Liu Q."/>
            <person name="Xin Y.-H."/>
        </authorList>
    </citation>
    <scope>NUCLEOTIDE SEQUENCE</scope>
    <source>
        <strain evidence="2">ZB1P21</strain>
    </source>
</reference>
<evidence type="ECO:0000256" key="1">
    <source>
        <dbReference type="SAM" id="MobiDB-lite"/>
    </source>
</evidence>
<evidence type="ECO:0000313" key="3">
    <source>
        <dbReference type="Proteomes" id="UP000619078"/>
    </source>
</evidence>
<protein>
    <submittedName>
        <fullName evidence="2">Uncharacterized protein</fullName>
    </submittedName>
</protein>
<accession>A0A926NU23</accession>
<name>A0A926NU23_9SPHI</name>
<dbReference type="Proteomes" id="UP000619078">
    <property type="component" value="Unassembled WGS sequence"/>
</dbReference>
<dbReference type="RefSeq" id="WP_191164349.1">
    <property type="nucleotide sequence ID" value="NZ_JACWMX010000006.1"/>
</dbReference>
<gene>
    <name evidence="2" type="ORF">IDJ76_15985</name>
</gene>
<feature type="region of interest" description="Disordered" evidence="1">
    <location>
        <begin position="51"/>
        <end position="82"/>
    </location>
</feature>
<comment type="caution">
    <text evidence="2">The sequence shown here is derived from an EMBL/GenBank/DDBJ whole genome shotgun (WGS) entry which is preliminary data.</text>
</comment>
<feature type="compositionally biased region" description="Basic and acidic residues" evidence="1">
    <location>
        <begin position="52"/>
        <end position="62"/>
    </location>
</feature>